<dbReference type="Proteomes" id="UP000030152">
    <property type="component" value="Unassembled WGS sequence"/>
</dbReference>
<dbReference type="AlphaFoldDB" id="A0A0A2M6E1"/>
<proteinExistence type="predicted"/>
<dbReference type="EMBL" id="JRLX01000002">
    <property type="protein sequence ID" value="KGO88207.1"/>
    <property type="molecule type" value="Genomic_DNA"/>
</dbReference>
<dbReference type="RefSeq" id="WP_020212114.1">
    <property type="nucleotide sequence ID" value="NZ_JRLX01000002.1"/>
</dbReference>
<comment type="caution">
    <text evidence="1">The sequence shown here is derived from an EMBL/GenBank/DDBJ whole genome shotgun (WGS) entry which is preliminary data.</text>
</comment>
<evidence type="ECO:0000313" key="2">
    <source>
        <dbReference type="Proteomes" id="UP000030152"/>
    </source>
</evidence>
<gene>
    <name evidence="1" type="ORF">Q765_03985</name>
</gene>
<sequence length="389" mass="45035">MRFLFFLILFKSLTVAGQQNSIALKVYLEDAYTGKNIKDAKVTLEGFGVSDIVSKYNSKEDFYYFDEIPYQYNTIMAYHENYNEKGFLYVQGSPGIVKLKLHDPRCVSYDFETPVYTSIDSHYKRNNSYIKKLERKIEIGERDINLPTFKYLYQEDPYHIAIITKMNGAEFSNDTIKKSIKQLSLVISSSIKDTSDNRICRCFGINNYYRNLYSDEDIDYADGKIYRGCDNELGWGSPYRVFFLNKQNGQKFSRFNSPEIKQLRELGFTVAALSYLRIEYYGKTDFKPKAFFNTESPFYSEDYIPAIDNYFLANLRRIPFQTTFSNLADDLAARYGGRMYSLSSGDERGIPSVYFAMPVNNKGGIGLGVLDIATEKDLEHTYIFTNTLK</sequence>
<evidence type="ECO:0000313" key="1">
    <source>
        <dbReference type="EMBL" id="KGO88207.1"/>
    </source>
</evidence>
<keyword evidence="2" id="KW-1185">Reference proteome</keyword>
<organism evidence="1 2">
    <name type="scientific">Flavobacterium rivuli WB 3.3-2 = DSM 21788</name>
    <dbReference type="NCBI Taxonomy" id="1121895"/>
    <lineage>
        <taxon>Bacteria</taxon>
        <taxon>Pseudomonadati</taxon>
        <taxon>Bacteroidota</taxon>
        <taxon>Flavobacteriia</taxon>
        <taxon>Flavobacteriales</taxon>
        <taxon>Flavobacteriaceae</taxon>
        <taxon>Flavobacterium</taxon>
    </lineage>
</organism>
<dbReference type="OrthoDB" id="1375909at2"/>
<protein>
    <submittedName>
        <fullName evidence="1">Uncharacterized protein</fullName>
    </submittedName>
</protein>
<accession>A0A0A2M6E1</accession>
<reference evidence="1 2" key="1">
    <citation type="submission" date="2013-09" db="EMBL/GenBank/DDBJ databases">
        <authorList>
            <person name="Zeng Z."/>
            <person name="Chen C."/>
        </authorList>
    </citation>
    <scope>NUCLEOTIDE SEQUENCE [LARGE SCALE GENOMIC DNA]</scope>
    <source>
        <strain evidence="1 2">WB 3.3-2</strain>
    </source>
</reference>
<name>A0A0A2M6E1_9FLAO</name>